<organism evidence="2 3">
    <name type="scientific">Methylophilus aquaticus</name>
    <dbReference type="NCBI Taxonomy" id="1971610"/>
    <lineage>
        <taxon>Bacteria</taxon>
        <taxon>Pseudomonadati</taxon>
        <taxon>Pseudomonadota</taxon>
        <taxon>Betaproteobacteria</taxon>
        <taxon>Nitrosomonadales</taxon>
        <taxon>Methylophilaceae</taxon>
        <taxon>Methylophilus</taxon>
    </lineage>
</organism>
<dbReference type="Proteomes" id="UP001225906">
    <property type="component" value="Unassembled WGS sequence"/>
</dbReference>
<name>A0ABT9JUV0_9PROT</name>
<keyword evidence="3" id="KW-1185">Reference proteome</keyword>
<dbReference type="EMBL" id="JAVCAP010000022">
    <property type="protein sequence ID" value="MDP8568366.1"/>
    <property type="molecule type" value="Genomic_DNA"/>
</dbReference>
<proteinExistence type="predicted"/>
<dbReference type="Gene3D" id="3.30.2310.20">
    <property type="entry name" value="RelE-like"/>
    <property type="match status" value="1"/>
</dbReference>
<keyword evidence="1" id="KW-1277">Toxin-antitoxin system</keyword>
<sequence>MSYRVRFTKEGREDLKRLYAFLLSKDRAAAEKALKGIHQAIEAVTLFPYTCRKALEDNAFLREWVMSFGAYGYVALFEIEEPDIITIIAVRHQREDDFY</sequence>
<evidence type="ECO:0000313" key="3">
    <source>
        <dbReference type="Proteomes" id="UP001225906"/>
    </source>
</evidence>
<dbReference type="SUPFAM" id="SSF143011">
    <property type="entry name" value="RelE-like"/>
    <property type="match status" value="1"/>
</dbReference>
<dbReference type="Pfam" id="PF05016">
    <property type="entry name" value="ParE_toxin"/>
    <property type="match status" value="1"/>
</dbReference>
<dbReference type="InterPro" id="IPR035093">
    <property type="entry name" value="RelE/ParE_toxin_dom_sf"/>
</dbReference>
<accession>A0ABT9JUV0</accession>
<dbReference type="RefSeq" id="WP_306390088.1">
    <property type="nucleotide sequence ID" value="NZ_JAVCAP010000022.1"/>
</dbReference>
<reference evidence="3" key="1">
    <citation type="journal article" date="2019" name="Int. J. Syst. Evol. Microbiol.">
        <title>The Global Catalogue of Microorganisms (GCM) 10K type strain sequencing project: providing services to taxonomists for standard genome sequencing and annotation.</title>
        <authorList>
            <consortium name="The Broad Institute Genomics Platform"/>
            <consortium name="The Broad Institute Genome Sequencing Center for Infectious Disease"/>
            <person name="Wu L."/>
            <person name="Ma J."/>
        </authorList>
    </citation>
    <scope>NUCLEOTIDE SEQUENCE [LARGE SCALE GENOMIC DNA]</scope>
    <source>
        <strain evidence="3">VKM B-3159</strain>
    </source>
</reference>
<dbReference type="InterPro" id="IPR007712">
    <property type="entry name" value="RelE/ParE_toxin"/>
</dbReference>
<evidence type="ECO:0000313" key="2">
    <source>
        <dbReference type="EMBL" id="MDP8568366.1"/>
    </source>
</evidence>
<protein>
    <submittedName>
        <fullName evidence="2">Type II toxin-antitoxin system RelE/ParE family toxin</fullName>
    </submittedName>
</protein>
<comment type="caution">
    <text evidence="2">The sequence shown here is derived from an EMBL/GenBank/DDBJ whole genome shotgun (WGS) entry which is preliminary data.</text>
</comment>
<gene>
    <name evidence="2" type="ORF">Q9291_10945</name>
</gene>
<evidence type="ECO:0000256" key="1">
    <source>
        <dbReference type="ARBA" id="ARBA00022649"/>
    </source>
</evidence>